<dbReference type="EMBL" id="MN740541">
    <property type="protein sequence ID" value="QHU32768.1"/>
    <property type="molecule type" value="Genomic_DNA"/>
</dbReference>
<protein>
    <submittedName>
        <fullName evidence="1">Uncharacterized protein</fullName>
    </submittedName>
</protein>
<dbReference type="AlphaFoldDB" id="A0A6C0LS00"/>
<sequence length="131" mass="15804">MFIIIVAFISRFIHKNTFLYDTNEQMPKTEVLQHDNSNIRWKLRRFPFNTTGIDERYQYLYKEDEGDISDIHKWMEQIKLLKKLENNNIGEVTKLAEIDKYNRIYEASKMSPNLYAGGLFDDWNFAYDFTE</sequence>
<accession>A0A6C0LS00</accession>
<reference evidence="1" key="1">
    <citation type="journal article" date="2020" name="Nature">
        <title>Giant virus diversity and host interactions through global metagenomics.</title>
        <authorList>
            <person name="Schulz F."/>
            <person name="Roux S."/>
            <person name="Paez-Espino D."/>
            <person name="Jungbluth S."/>
            <person name="Walsh D.A."/>
            <person name="Denef V.J."/>
            <person name="McMahon K.D."/>
            <person name="Konstantinidis K.T."/>
            <person name="Eloe-Fadrosh E.A."/>
            <person name="Kyrpides N.C."/>
            <person name="Woyke T."/>
        </authorList>
    </citation>
    <scope>NUCLEOTIDE SEQUENCE</scope>
    <source>
        <strain evidence="1">GVMAG-M-3300027969-2</strain>
    </source>
</reference>
<evidence type="ECO:0000313" key="1">
    <source>
        <dbReference type="EMBL" id="QHU32768.1"/>
    </source>
</evidence>
<organism evidence="1">
    <name type="scientific">viral metagenome</name>
    <dbReference type="NCBI Taxonomy" id="1070528"/>
    <lineage>
        <taxon>unclassified sequences</taxon>
        <taxon>metagenomes</taxon>
        <taxon>organismal metagenomes</taxon>
    </lineage>
</organism>
<name>A0A6C0LS00_9ZZZZ</name>
<proteinExistence type="predicted"/>